<keyword evidence="2" id="KW-0472">Membrane</keyword>
<feature type="transmembrane region" description="Helical" evidence="2">
    <location>
        <begin position="120"/>
        <end position="143"/>
    </location>
</feature>
<dbReference type="OrthoDB" id="3251775at2759"/>
<evidence type="ECO:0000256" key="2">
    <source>
        <dbReference type="SAM" id="Phobius"/>
    </source>
</evidence>
<dbReference type="AlphaFoldDB" id="A0A4S8MJJ4"/>
<dbReference type="Proteomes" id="UP000297245">
    <property type="component" value="Unassembled WGS sequence"/>
</dbReference>
<organism evidence="4 5">
    <name type="scientific">Dendrothele bispora (strain CBS 962.96)</name>
    <dbReference type="NCBI Taxonomy" id="1314807"/>
    <lineage>
        <taxon>Eukaryota</taxon>
        <taxon>Fungi</taxon>
        <taxon>Dikarya</taxon>
        <taxon>Basidiomycota</taxon>
        <taxon>Agaricomycotina</taxon>
        <taxon>Agaricomycetes</taxon>
        <taxon>Agaricomycetidae</taxon>
        <taxon>Agaricales</taxon>
        <taxon>Agaricales incertae sedis</taxon>
        <taxon>Dendrothele</taxon>
    </lineage>
</organism>
<feature type="compositionally biased region" description="Basic residues" evidence="1">
    <location>
        <begin position="347"/>
        <end position="363"/>
    </location>
</feature>
<gene>
    <name evidence="4" type="ORF">K435DRAFT_775393</name>
</gene>
<feature type="transmembrane region" description="Helical" evidence="2">
    <location>
        <begin position="166"/>
        <end position="187"/>
    </location>
</feature>
<dbReference type="EMBL" id="ML179075">
    <property type="protein sequence ID" value="THV02589.1"/>
    <property type="molecule type" value="Genomic_DNA"/>
</dbReference>
<keyword evidence="2" id="KW-1133">Transmembrane helix</keyword>
<keyword evidence="2" id="KW-0812">Transmembrane</keyword>
<reference evidence="4 5" key="1">
    <citation type="journal article" date="2019" name="Nat. Ecol. Evol.">
        <title>Megaphylogeny resolves global patterns of mushroom evolution.</title>
        <authorList>
            <person name="Varga T."/>
            <person name="Krizsan K."/>
            <person name="Foldi C."/>
            <person name="Dima B."/>
            <person name="Sanchez-Garcia M."/>
            <person name="Sanchez-Ramirez S."/>
            <person name="Szollosi G.J."/>
            <person name="Szarkandi J.G."/>
            <person name="Papp V."/>
            <person name="Albert L."/>
            <person name="Andreopoulos W."/>
            <person name="Angelini C."/>
            <person name="Antonin V."/>
            <person name="Barry K.W."/>
            <person name="Bougher N.L."/>
            <person name="Buchanan P."/>
            <person name="Buyck B."/>
            <person name="Bense V."/>
            <person name="Catcheside P."/>
            <person name="Chovatia M."/>
            <person name="Cooper J."/>
            <person name="Damon W."/>
            <person name="Desjardin D."/>
            <person name="Finy P."/>
            <person name="Geml J."/>
            <person name="Haridas S."/>
            <person name="Hughes K."/>
            <person name="Justo A."/>
            <person name="Karasinski D."/>
            <person name="Kautmanova I."/>
            <person name="Kiss B."/>
            <person name="Kocsube S."/>
            <person name="Kotiranta H."/>
            <person name="LaButti K.M."/>
            <person name="Lechner B.E."/>
            <person name="Liimatainen K."/>
            <person name="Lipzen A."/>
            <person name="Lukacs Z."/>
            <person name="Mihaltcheva S."/>
            <person name="Morgado L.N."/>
            <person name="Niskanen T."/>
            <person name="Noordeloos M.E."/>
            <person name="Ohm R.A."/>
            <person name="Ortiz-Santana B."/>
            <person name="Ovrebo C."/>
            <person name="Racz N."/>
            <person name="Riley R."/>
            <person name="Savchenko A."/>
            <person name="Shiryaev A."/>
            <person name="Soop K."/>
            <person name="Spirin V."/>
            <person name="Szebenyi C."/>
            <person name="Tomsovsky M."/>
            <person name="Tulloss R.E."/>
            <person name="Uehling J."/>
            <person name="Grigoriev I.V."/>
            <person name="Vagvolgyi C."/>
            <person name="Papp T."/>
            <person name="Martin F.M."/>
            <person name="Miettinen O."/>
            <person name="Hibbett D.S."/>
            <person name="Nagy L.G."/>
        </authorList>
    </citation>
    <scope>NUCLEOTIDE SEQUENCE [LARGE SCALE GENOMIC DNA]</scope>
    <source>
        <strain evidence="4 5">CBS 962.96</strain>
    </source>
</reference>
<feature type="transmembrane region" description="Helical" evidence="2">
    <location>
        <begin position="86"/>
        <end position="108"/>
    </location>
</feature>
<protein>
    <recommendedName>
        <fullName evidence="3">DUF6533 domain-containing protein</fullName>
    </recommendedName>
</protein>
<feature type="domain" description="DUF6533" evidence="3">
    <location>
        <begin position="17"/>
        <end position="60"/>
    </location>
</feature>
<evidence type="ECO:0000313" key="5">
    <source>
        <dbReference type="Proteomes" id="UP000297245"/>
    </source>
</evidence>
<name>A0A4S8MJJ4_DENBC</name>
<feature type="transmembrane region" description="Helical" evidence="2">
    <location>
        <begin position="208"/>
        <end position="228"/>
    </location>
</feature>
<feature type="transmembrane region" description="Helical" evidence="2">
    <location>
        <begin position="52"/>
        <end position="71"/>
    </location>
</feature>
<keyword evidence="5" id="KW-1185">Reference proteome</keyword>
<accession>A0A4S8MJJ4</accession>
<dbReference type="InterPro" id="IPR045340">
    <property type="entry name" value="DUF6533"/>
</dbReference>
<evidence type="ECO:0000259" key="3">
    <source>
        <dbReference type="Pfam" id="PF20151"/>
    </source>
</evidence>
<feature type="transmembrane region" description="Helical" evidence="2">
    <location>
        <begin position="234"/>
        <end position="254"/>
    </location>
</feature>
<dbReference type="Pfam" id="PF20151">
    <property type="entry name" value="DUF6533"/>
    <property type="match status" value="1"/>
</dbReference>
<evidence type="ECO:0000313" key="4">
    <source>
        <dbReference type="EMBL" id="THV02589.1"/>
    </source>
</evidence>
<evidence type="ECO:0000256" key="1">
    <source>
        <dbReference type="SAM" id="MobiDB-lite"/>
    </source>
</evidence>
<feature type="region of interest" description="Disordered" evidence="1">
    <location>
        <begin position="332"/>
        <end position="392"/>
    </location>
</feature>
<proteinExistence type="predicted"/>
<sequence length="392" mass="44702">MSEITAATVQHIWASRYLSIAGVVVLFYDHLLTLDREVELIWLAPWKTPKTLYLFLRYLVHTTLIIHAYQLSGLGNDGLTDKFCQIWFPLGLVLGVISLAVGNFLVLIHVWNLWERKRLFILWSLLLFIATQLANIVCLVMTVRDLVPHVAFSKDLKLCVLIERGIIALLWAPGLFFEAIMFFVVLWNAFNRPRTVNSDVARALCRDGLIYFASLFTLRLANLLLFSFATLSLIFLGVFFIWCSTTMTVTRLVLNLRRMHVKNELKRRLGDQDSTLCGLNHEDLDGNCDYFSSDDYQWQQQRSECHGGIRPNSCIGNDSALACGVPMRTLVPGAGSKTTGPMPDHQNRHRSRRENHQHHHQLSRTHPSLNSSSLYHDSTSSDTSKCDSLDER</sequence>
<feature type="compositionally biased region" description="Low complexity" evidence="1">
    <location>
        <begin position="368"/>
        <end position="383"/>
    </location>
</feature>